<evidence type="ECO:0000313" key="2">
    <source>
        <dbReference type="EMBL" id="OAA47118.1"/>
    </source>
</evidence>
<reference evidence="5" key="2">
    <citation type="submission" date="2018-12" db="EMBL/GenBank/DDBJ databases">
        <title>The complete genome of Metarhizium rileyi, a key fungal pathogen of Lepidoptera.</title>
        <authorList>
            <person name="Binneck E."/>
            <person name="Lastra C.C.L."/>
            <person name="Sosa-Gomez D.R."/>
        </authorList>
    </citation>
    <scope>NUCLEOTIDE SEQUENCE [LARGE SCALE GENOMIC DNA]</scope>
    <source>
        <strain evidence="5">Cep018-CH2</strain>
    </source>
</reference>
<evidence type="ECO:0000313" key="3">
    <source>
        <dbReference type="EMBL" id="TWU71486.1"/>
    </source>
</evidence>
<feature type="chain" id="PRO_5007836036" evidence="1">
    <location>
        <begin position="18"/>
        <end position="114"/>
    </location>
</feature>
<evidence type="ECO:0000313" key="5">
    <source>
        <dbReference type="Proteomes" id="UP000317257"/>
    </source>
</evidence>
<comment type="caution">
    <text evidence="2">The sequence shown here is derived from an EMBL/GenBank/DDBJ whole genome shotgun (WGS) entry which is preliminary data.</text>
</comment>
<reference evidence="3" key="3">
    <citation type="journal article" date="2019" name="Microbiol. Resour. Announc.">
        <title>Genome Sequence of Metarhizium rileyi, a Microbial Control Agent for Lepidoptera.</title>
        <authorList>
            <person name="Binneck E."/>
            <person name="Lastra C.C.L."/>
            <person name="Sosa-Gomez D.R."/>
        </authorList>
    </citation>
    <scope>NUCLEOTIDE SEQUENCE</scope>
    <source>
        <strain evidence="3">Cep018-CH2</strain>
    </source>
</reference>
<evidence type="ECO:0000256" key="1">
    <source>
        <dbReference type="SAM" id="SignalP"/>
    </source>
</evidence>
<dbReference type="AlphaFoldDB" id="A0A162JPC6"/>
<dbReference type="EMBL" id="AZHC01000006">
    <property type="protein sequence ID" value="OAA47118.1"/>
    <property type="molecule type" value="Genomic_DNA"/>
</dbReference>
<gene>
    <name evidence="3" type="ORF">ED733_000972</name>
    <name evidence="2" type="ORF">NOR_02754</name>
</gene>
<protein>
    <submittedName>
        <fullName evidence="2">Uncharacterized protein</fullName>
    </submittedName>
</protein>
<name>A0A162JPC6_METRR</name>
<proteinExistence type="predicted"/>
<keyword evidence="4" id="KW-1185">Reference proteome</keyword>
<dbReference type="EMBL" id="SBHS01000043">
    <property type="protein sequence ID" value="TWU71486.1"/>
    <property type="molecule type" value="Genomic_DNA"/>
</dbReference>
<accession>A0A5C6G6L4</accession>
<organism evidence="2 4">
    <name type="scientific">Metarhizium rileyi (strain RCEF 4871)</name>
    <name type="common">Nomuraea rileyi</name>
    <dbReference type="NCBI Taxonomy" id="1649241"/>
    <lineage>
        <taxon>Eukaryota</taxon>
        <taxon>Fungi</taxon>
        <taxon>Dikarya</taxon>
        <taxon>Ascomycota</taxon>
        <taxon>Pezizomycotina</taxon>
        <taxon>Sordariomycetes</taxon>
        <taxon>Hypocreomycetidae</taxon>
        <taxon>Hypocreales</taxon>
        <taxon>Clavicipitaceae</taxon>
        <taxon>Metarhizium</taxon>
    </lineage>
</organism>
<dbReference type="OMA" id="YYLSTVR"/>
<dbReference type="Proteomes" id="UP000317257">
    <property type="component" value="Unassembled WGS sequence"/>
</dbReference>
<feature type="signal peptide" evidence="1">
    <location>
        <begin position="1"/>
        <end position="17"/>
    </location>
</feature>
<evidence type="ECO:0000313" key="4">
    <source>
        <dbReference type="Proteomes" id="UP000243498"/>
    </source>
</evidence>
<keyword evidence="1" id="KW-0732">Signal</keyword>
<sequence>MQPSKIILAALPALALAESSGASNPTATVTMTDTTTVVKTITLSRAHTASSSWSANSTMTTFKPTGGISSFTTPAVVTTAPVPTTKGPENAAGFLDATNVAFAGVAGMIVMALM</sequence>
<dbReference type="Proteomes" id="UP000243498">
    <property type="component" value="Unassembled WGS sequence"/>
</dbReference>
<accession>A0A162JPC6</accession>
<reference evidence="2 4" key="1">
    <citation type="journal article" date="2016" name="Genome Biol. Evol.">
        <title>Divergent and convergent evolution of fungal pathogenicity.</title>
        <authorList>
            <person name="Shang Y."/>
            <person name="Xiao G."/>
            <person name="Zheng P."/>
            <person name="Cen K."/>
            <person name="Zhan S."/>
            <person name="Wang C."/>
        </authorList>
    </citation>
    <scope>NUCLEOTIDE SEQUENCE [LARGE SCALE GENOMIC DNA]</scope>
    <source>
        <strain evidence="2 4">RCEF 4871</strain>
    </source>
</reference>